<dbReference type="EMBL" id="PGGM01000020">
    <property type="protein sequence ID" value="PSH57331.1"/>
    <property type="molecule type" value="Genomic_DNA"/>
</dbReference>
<organism evidence="2 3">
    <name type="scientific">Phyllobacterium sophorae</name>
    <dbReference type="NCBI Taxonomy" id="1520277"/>
    <lineage>
        <taxon>Bacteria</taxon>
        <taxon>Pseudomonadati</taxon>
        <taxon>Pseudomonadota</taxon>
        <taxon>Alphaproteobacteria</taxon>
        <taxon>Hyphomicrobiales</taxon>
        <taxon>Phyllobacteriaceae</taxon>
        <taxon>Phyllobacterium</taxon>
    </lineage>
</organism>
<protein>
    <recommendedName>
        <fullName evidence="1">NADP-dependent oxidoreductase domain-containing protein</fullName>
    </recommendedName>
</protein>
<sequence>MAMDQANLCRRRIGFGLGKLHHVISRSTRTEIVLGALDAGFAHFDLAAAYGDGLCEAEAGRILEGKRHSVTLATKFGINTSDLGARNTSLYFITKALRKSFSRTYGCEYAQRDFSPAAAVTGVENSLRRLRTDYIDFLFFHEPRDRADFDKLPLVIETLDRLKQDGKVRFYGVSARTEQLLSNSQQGFLGDIVQFELSDQSASLVQAIPAGVPTSSFGLIRYLSRHGEARDRLDYGNVLRWFSQSYPETMPILASNRSSEIARLGRAAEGIFI</sequence>
<evidence type="ECO:0000313" key="2">
    <source>
        <dbReference type="EMBL" id="PSH57331.1"/>
    </source>
</evidence>
<dbReference type="InterPro" id="IPR053135">
    <property type="entry name" value="AKR2_Oxidoreductase"/>
</dbReference>
<feature type="domain" description="NADP-dependent oxidoreductase" evidence="1">
    <location>
        <begin position="12"/>
        <end position="176"/>
    </location>
</feature>
<comment type="caution">
    <text evidence="2">The sequence shown here is derived from an EMBL/GenBank/DDBJ whole genome shotgun (WGS) entry which is preliminary data.</text>
</comment>
<dbReference type="OrthoDB" id="9768851at2"/>
<dbReference type="InterPro" id="IPR036812">
    <property type="entry name" value="NAD(P)_OxRdtase_dom_sf"/>
</dbReference>
<dbReference type="Pfam" id="PF00248">
    <property type="entry name" value="Aldo_ket_red"/>
    <property type="match status" value="1"/>
</dbReference>
<reference evidence="3" key="1">
    <citation type="submission" date="2017-11" db="EMBL/GenBank/DDBJ databases">
        <authorList>
            <person name="Kuznetsova I."/>
            <person name="Sazanova A."/>
            <person name="Chirak E."/>
            <person name="Safronova V."/>
            <person name="Willems A."/>
        </authorList>
    </citation>
    <scope>NUCLEOTIDE SEQUENCE [LARGE SCALE GENOMIC DNA]</scope>
    <source>
        <strain evidence="3">CCBAU 03422</strain>
    </source>
</reference>
<dbReference type="PANTHER" id="PTHR43312:SF1">
    <property type="entry name" value="NADP-DEPENDENT OXIDOREDUCTASE DOMAIN-CONTAINING PROTEIN"/>
    <property type="match status" value="1"/>
</dbReference>
<dbReference type="PANTHER" id="PTHR43312">
    <property type="entry name" value="D-THREO-ALDOSE 1-DEHYDROGENASE"/>
    <property type="match status" value="1"/>
</dbReference>
<keyword evidence="3" id="KW-1185">Reference proteome</keyword>
<dbReference type="InterPro" id="IPR023210">
    <property type="entry name" value="NADP_OxRdtase_dom"/>
</dbReference>
<dbReference type="Proteomes" id="UP000241764">
    <property type="component" value="Unassembled WGS sequence"/>
</dbReference>
<proteinExistence type="predicted"/>
<gene>
    <name evidence="2" type="ORF">CU103_28645</name>
</gene>
<evidence type="ECO:0000259" key="1">
    <source>
        <dbReference type="Pfam" id="PF00248"/>
    </source>
</evidence>
<dbReference type="AlphaFoldDB" id="A0A2P7ASY2"/>
<evidence type="ECO:0000313" key="3">
    <source>
        <dbReference type="Proteomes" id="UP000241764"/>
    </source>
</evidence>
<accession>A0A2P7ASY2</accession>
<name>A0A2P7ASY2_9HYPH</name>
<dbReference type="SUPFAM" id="SSF51430">
    <property type="entry name" value="NAD(P)-linked oxidoreductase"/>
    <property type="match status" value="1"/>
</dbReference>
<dbReference type="Gene3D" id="3.20.20.100">
    <property type="entry name" value="NADP-dependent oxidoreductase domain"/>
    <property type="match status" value="1"/>
</dbReference>